<dbReference type="PANTHER" id="PTHR30061:SF50">
    <property type="entry name" value="MALTOSE_MALTODEXTRIN-BINDING PERIPLASMIC PROTEIN"/>
    <property type="match status" value="1"/>
</dbReference>
<comment type="caution">
    <text evidence="5">The sequence shown here is derived from an EMBL/GenBank/DDBJ whole genome shotgun (WGS) entry which is preliminary data.</text>
</comment>
<reference evidence="5 6" key="1">
    <citation type="submission" date="2013-02" db="EMBL/GenBank/DDBJ databases">
        <authorList>
            <person name="Fiebig A."/>
            <person name="Goeker M."/>
            <person name="Klenk H.-P.P."/>
        </authorList>
    </citation>
    <scope>NUCLEOTIDE SEQUENCE [LARGE SCALE GENOMIC DNA]</scope>
    <source>
        <strain evidence="5 6">DSM 19309</strain>
    </source>
</reference>
<dbReference type="Proteomes" id="UP000019666">
    <property type="component" value="Unassembled WGS sequence"/>
</dbReference>
<dbReference type="HOGENOM" id="CLU_031285_10_0_5"/>
<dbReference type="STRING" id="442562.Rumeso_01562"/>
<dbReference type="PANTHER" id="PTHR30061">
    <property type="entry name" value="MALTOSE-BINDING PERIPLASMIC PROTEIN"/>
    <property type="match status" value="1"/>
</dbReference>
<dbReference type="SUPFAM" id="SSF53850">
    <property type="entry name" value="Periplasmic binding protein-like II"/>
    <property type="match status" value="1"/>
</dbReference>
<gene>
    <name evidence="5" type="ORF">Rumeso_01562</name>
</gene>
<dbReference type="PATRIC" id="fig|442562.3.peg.1547"/>
<keyword evidence="3 4" id="KW-0732">Signal</keyword>
<dbReference type="Gene3D" id="3.40.190.10">
    <property type="entry name" value="Periplasmic binding protein-like II"/>
    <property type="match status" value="1"/>
</dbReference>
<sequence length="425" mass="46058">MFARAFFAALMSSAFMVSAAQAQEVIEWWDFLGGGDGVRMKELINRFNEEHQGQIQIEATTLEWGTPFYTKVQTSAAVGEGPDVMTYHLSRLPLGVETGTLSPITEEDLANAGLATSDYQPANIDAASVDGQLYAVPFDIHSIVLYYNKDALQKAGLLGEDGLPTGLDGADNFAAALKKLQEAGYQQPLSIHDAAGDSMWRIFYSLLNQQDGKFLDDNGEFLSGDNLDKAVAATSLMASWVADGYAPPNTEYAASIARFTGGEAALHINGVWEVPTMTDLATKGELFDWGAIQLPTFFDHPATWADSHAFAIPNNQGNEMTPEHRKAVMEVIGWMAKNSTFWGSAGHLPAYNPAREDPEFQAMQPNATYASLAETAAFDPRSPLAGVASPVYDAAGNYLMPAVNGELEPQDAMEQMRDDLQGQAY</sequence>
<accession>A0A017HS94</accession>
<comment type="similarity">
    <text evidence="1">Belongs to the bacterial solute-binding protein 1 family.</text>
</comment>
<name>A0A017HS94_9RHOB</name>
<dbReference type="InterPro" id="IPR006059">
    <property type="entry name" value="SBP"/>
</dbReference>
<feature type="signal peptide" evidence="4">
    <location>
        <begin position="1"/>
        <end position="22"/>
    </location>
</feature>
<evidence type="ECO:0000256" key="4">
    <source>
        <dbReference type="SAM" id="SignalP"/>
    </source>
</evidence>
<keyword evidence="2" id="KW-0813">Transport</keyword>
<evidence type="ECO:0000313" key="6">
    <source>
        <dbReference type="Proteomes" id="UP000019666"/>
    </source>
</evidence>
<proteinExistence type="inferred from homology"/>
<evidence type="ECO:0000256" key="3">
    <source>
        <dbReference type="ARBA" id="ARBA00022729"/>
    </source>
</evidence>
<feature type="chain" id="PRO_5001492911" evidence="4">
    <location>
        <begin position="23"/>
        <end position="425"/>
    </location>
</feature>
<dbReference type="OrthoDB" id="9762335at2"/>
<evidence type="ECO:0000256" key="1">
    <source>
        <dbReference type="ARBA" id="ARBA00008520"/>
    </source>
</evidence>
<dbReference type="EMBL" id="AOSK01000041">
    <property type="protein sequence ID" value="EYD76604.1"/>
    <property type="molecule type" value="Genomic_DNA"/>
</dbReference>
<evidence type="ECO:0000256" key="2">
    <source>
        <dbReference type="ARBA" id="ARBA00022448"/>
    </source>
</evidence>
<evidence type="ECO:0000313" key="5">
    <source>
        <dbReference type="EMBL" id="EYD76604.1"/>
    </source>
</evidence>
<dbReference type="GO" id="GO:0055052">
    <property type="term" value="C:ATP-binding cassette (ABC) transporter complex, substrate-binding subunit-containing"/>
    <property type="evidence" value="ECO:0007669"/>
    <property type="project" value="TreeGrafter"/>
</dbReference>
<dbReference type="RefSeq" id="WP_037277067.1">
    <property type="nucleotide sequence ID" value="NZ_KK088521.1"/>
</dbReference>
<organism evidence="5 6">
    <name type="scientific">Rubellimicrobium mesophilum DSM 19309</name>
    <dbReference type="NCBI Taxonomy" id="442562"/>
    <lineage>
        <taxon>Bacteria</taxon>
        <taxon>Pseudomonadati</taxon>
        <taxon>Pseudomonadota</taxon>
        <taxon>Alphaproteobacteria</taxon>
        <taxon>Rhodobacterales</taxon>
        <taxon>Roseobacteraceae</taxon>
        <taxon>Rubellimicrobium</taxon>
    </lineage>
</organism>
<dbReference type="GO" id="GO:1901982">
    <property type="term" value="F:maltose binding"/>
    <property type="evidence" value="ECO:0007669"/>
    <property type="project" value="TreeGrafter"/>
</dbReference>
<dbReference type="GO" id="GO:0042956">
    <property type="term" value="P:maltodextrin transmembrane transport"/>
    <property type="evidence" value="ECO:0007669"/>
    <property type="project" value="TreeGrafter"/>
</dbReference>
<keyword evidence="6" id="KW-1185">Reference proteome</keyword>
<protein>
    <submittedName>
        <fullName evidence="5">Putative sugar transporter sugar binding protein</fullName>
    </submittedName>
</protein>
<dbReference type="Pfam" id="PF13416">
    <property type="entry name" value="SBP_bac_8"/>
    <property type="match status" value="1"/>
</dbReference>
<dbReference type="AlphaFoldDB" id="A0A017HS94"/>
<dbReference type="GO" id="GO:0015768">
    <property type="term" value="P:maltose transport"/>
    <property type="evidence" value="ECO:0007669"/>
    <property type="project" value="TreeGrafter"/>
</dbReference>
<keyword evidence="5" id="KW-0762">Sugar transport</keyword>